<dbReference type="EMBL" id="LXQA011468971">
    <property type="protein sequence ID" value="MCI98273.1"/>
    <property type="molecule type" value="Genomic_DNA"/>
</dbReference>
<sequence length="39" mass="4518">MGLTIGKNYLPEIENRQIEATRLARLSPPVWKDSKTLFM</sequence>
<proteinExistence type="predicted"/>
<evidence type="ECO:0000313" key="1">
    <source>
        <dbReference type="EMBL" id="MCI98273.1"/>
    </source>
</evidence>
<organism evidence="1 2">
    <name type="scientific">Trifolium medium</name>
    <dbReference type="NCBI Taxonomy" id="97028"/>
    <lineage>
        <taxon>Eukaryota</taxon>
        <taxon>Viridiplantae</taxon>
        <taxon>Streptophyta</taxon>
        <taxon>Embryophyta</taxon>
        <taxon>Tracheophyta</taxon>
        <taxon>Spermatophyta</taxon>
        <taxon>Magnoliopsida</taxon>
        <taxon>eudicotyledons</taxon>
        <taxon>Gunneridae</taxon>
        <taxon>Pentapetalae</taxon>
        <taxon>rosids</taxon>
        <taxon>fabids</taxon>
        <taxon>Fabales</taxon>
        <taxon>Fabaceae</taxon>
        <taxon>Papilionoideae</taxon>
        <taxon>50 kb inversion clade</taxon>
        <taxon>NPAAA clade</taxon>
        <taxon>Hologalegina</taxon>
        <taxon>IRL clade</taxon>
        <taxon>Trifolieae</taxon>
        <taxon>Trifolium</taxon>
    </lineage>
</organism>
<feature type="non-terminal residue" evidence="1">
    <location>
        <position position="39"/>
    </location>
</feature>
<accession>A0A392WFI1</accession>
<comment type="caution">
    <text evidence="1">The sequence shown here is derived from an EMBL/GenBank/DDBJ whole genome shotgun (WGS) entry which is preliminary data.</text>
</comment>
<keyword evidence="2" id="KW-1185">Reference proteome</keyword>
<dbReference type="AlphaFoldDB" id="A0A392WFI1"/>
<reference evidence="1 2" key="1">
    <citation type="journal article" date="2018" name="Front. Plant Sci.">
        <title>Red Clover (Trifolium pratense) and Zigzag Clover (T. medium) - A Picture of Genomic Similarities and Differences.</title>
        <authorList>
            <person name="Dluhosova J."/>
            <person name="Istvanek J."/>
            <person name="Nedelnik J."/>
            <person name="Repkova J."/>
        </authorList>
    </citation>
    <scope>NUCLEOTIDE SEQUENCE [LARGE SCALE GENOMIC DNA]</scope>
    <source>
        <strain evidence="2">cv. 10/8</strain>
        <tissue evidence="1">Leaf</tissue>
    </source>
</reference>
<evidence type="ECO:0000313" key="2">
    <source>
        <dbReference type="Proteomes" id="UP000265520"/>
    </source>
</evidence>
<name>A0A392WFI1_9FABA</name>
<dbReference type="Proteomes" id="UP000265520">
    <property type="component" value="Unassembled WGS sequence"/>
</dbReference>
<protein>
    <submittedName>
        <fullName evidence="1">Uncharacterized protein</fullName>
    </submittedName>
</protein>